<gene>
    <name evidence="1" type="ORF">H2198_006950</name>
</gene>
<comment type="caution">
    <text evidence="1">The sequence shown here is derived from an EMBL/GenBank/DDBJ whole genome shotgun (WGS) entry which is preliminary data.</text>
</comment>
<proteinExistence type="predicted"/>
<keyword evidence="2" id="KW-1185">Reference proteome</keyword>
<organism evidence="1 2">
    <name type="scientific">Neophaeococcomyces mojaviensis</name>
    <dbReference type="NCBI Taxonomy" id="3383035"/>
    <lineage>
        <taxon>Eukaryota</taxon>
        <taxon>Fungi</taxon>
        <taxon>Dikarya</taxon>
        <taxon>Ascomycota</taxon>
        <taxon>Pezizomycotina</taxon>
        <taxon>Eurotiomycetes</taxon>
        <taxon>Chaetothyriomycetidae</taxon>
        <taxon>Chaetothyriales</taxon>
        <taxon>Chaetothyriales incertae sedis</taxon>
        <taxon>Neophaeococcomyces</taxon>
    </lineage>
</organism>
<evidence type="ECO:0000313" key="2">
    <source>
        <dbReference type="Proteomes" id="UP001172386"/>
    </source>
</evidence>
<protein>
    <submittedName>
        <fullName evidence="1">Uncharacterized protein</fullName>
    </submittedName>
</protein>
<dbReference type="Proteomes" id="UP001172386">
    <property type="component" value="Unassembled WGS sequence"/>
</dbReference>
<dbReference type="EMBL" id="JAPDRQ010000136">
    <property type="protein sequence ID" value="KAJ9653962.1"/>
    <property type="molecule type" value="Genomic_DNA"/>
</dbReference>
<reference evidence="1" key="1">
    <citation type="submission" date="2022-10" db="EMBL/GenBank/DDBJ databases">
        <title>Culturing micro-colonial fungi from biological soil crusts in the Mojave desert and describing Neophaeococcomyces mojavensis, and introducing the new genera and species Taxawa tesnikishii.</title>
        <authorList>
            <person name="Kurbessoian T."/>
            <person name="Stajich J.E."/>
        </authorList>
    </citation>
    <scope>NUCLEOTIDE SEQUENCE</scope>
    <source>
        <strain evidence="1">JES_112</strain>
    </source>
</reference>
<sequence length="205" mass="22803">MPGGSTQSASVATSNHHLGVSKQDDFRSRSTTPSIQAVPDASTITTWPSAAKHVTKYINNDDSITSRIKHLISQQHKHEQEWWTQREAMVARHSGRAGNQEKAAELLKSMGALAVPIMKVDGSADQKELEAFDKKVHKALCDMVKDYELQLRKMGIPFFAIKEELIIKENEMDVDGGTKGKLDKGELRELQKKVIVLLEDLLVDG</sequence>
<evidence type="ECO:0000313" key="1">
    <source>
        <dbReference type="EMBL" id="KAJ9653962.1"/>
    </source>
</evidence>
<name>A0ACC3A1J7_9EURO</name>
<accession>A0ACC3A1J7</accession>